<feature type="binding site" evidence="4 6">
    <location>
        <position position="325"/>
    </location>
    <ligand>
        <name>substrate</name>
    </ligand>
</feature>
<comment type="pathway">
    <text evidence="4">Amino-acid biosynthesis; D-alanine biosynthesis; D-alanine from L-alanine: step 1/1.</text>
</comment>
<evidence type="ECO:0000259" key="7">
    <source>
        <dbReference type="SMART" id="SM01005"/>
    </source>
</evidence>
<dbReference type="AlphaFoldDB" id="A0A1N6G4E6"/>
<evidence type="ECO:0000256" key="6">
    <source>
        <dbReference type="PIRSR" id="PIRSR600821-52"/>
    </source>
</evidence>
<evidence type="ECO:0000313" key="9">
    <source>
        <dbReference type="Proteomes" id="UP000185221"/>
    </source>
</evidence>
<evidence type="ECO:0000256" key="1">
    <source>
        <dbReference type="ARBA" id="ARBA00001933"/>
    </source>
</evidence>
<dbReference type="NCBIfam" id="TIGR00492">
    <property type="entry name" value="alr"/>
    <property type="match status" value="1"/>
</dbReference>
<dbReference type="Pfam" id="PF01168">
    <property type="entry name" value="Ala_racemase_N"/>
    <property type="match status" value="1"/>
</dbReference>
<dbReference type="InterPro" id="IPR020622">
    <property type="entry name" value="Ala_racemase_pyridoxalP-BS"/>
</dbReference>
<dbReference type="PROSITE" id="PS00395">
    <property type="entry name" value="ALANINE_RACEMASE"/>
    <property type="match status" value="1"/>
</dbReference>
<keyword evidence="2 4" id="KW-0663">Pyridoxal phosphate</keyword>
<gene>
    <name evidence="8" type="ORF">SAMN05444394_2958</name>
</gene>
<dbReference type="UniPathway" id="UPA00042">
    <property type="reaction ID" value="UER00497"/>
</dbReference>
<keyword evidence="9" id="KW-1185">Reference proteome</keyword>
<dbReference type="GO" id="GO:0030632">
    <property type="term" value="P:D-alanine biosynthetic process"/>
    <property type="evidence" value="ECO:0007669"/>
    <property type="project" value="UniProtKB-UniRule"/>
</dbReference>
<feature type="active site" description="Proton acceptor; specific for L-alanine" evidence="4">
    <location>
        <position position="277"/>
    </location>
</feature>
<dbReference type="PRINTS" id="PR00992">
    <property type="entry name" value="ALARACEMASE"/>
</dbReference>
<dbReference type="Gene3D" id="2.40.37.10">
    <property type="entry name" value="Lyase, Ornithine Decarboxylase, Chain A, domain 1"/>
    <property type="match status" value="1"/>
</dbReference>
<dbReference type="STRING" id="226505.SAMN05444394_2958"/>
<dbReference type="Gene3D" id="3.20.20.10">
    <property type="entry name" value="Alanine racemase"/>
    <property type="match status" value="1"/>
</dbReference>
<accession>A0A1N6G4E6</accession>
<dbReference type="InterPro" id="IPR001608">
    <property type="entry name" value="Ala_racemase_N"/>
</dbReference>
<reference evidence="9" key="1">
    <citation type="submission" date="2016-11" db="EMBL/GenBank/DDBJ databases">
        <authorList>
            <person name="Varghese N."/>
            <person name="Submissions S."/>
        </authorList>
    </citation>
    <scope>NUCLEOTIDE SEQUENCE [LARGE SCALE GENOMIC DNA]</scope>
    <source>
        <strain evidence="9">DSM 15292</strain>
    </source>
</reference>
<feature type="domain" description="Alanine racemase C-terminal" evidence="7">
    <location>
        <begin position="256"/>
        <end position="384"/>
    </location>
</feature>
<organism evidence="8 9">
    <name type="scientific">Algoriphagus halophilus</name>
    <dbReference type="NCBI Taxonomy" id="226505"/>
    <lineage>
        <taxon>Bacteria</taxon>
        <taxon>Pseudomonadati</taxon>
        <taxon>Bacteroidota</taxon>
        <taxon>Cytophagia</taxon>
        <taxon>Cytophagales</taxon>
        <taxon>Cyclobacteriaceae</taxon>
        <taxon>Algoriphagus</taxon>
    </lineage>
</organism>
<dbReference type="EMBL" id="FSRC01000002">
    <property type="protein sequence ID" value="SIO02370.1"/>
    <property type="molecule type" value="Genomic_DNA"/>
</dbReference>
<dbReference type="InterPro" id="IPR000821">
    <property type="entry name" value="Ala_racemase"/>
</dbReference>
<dbReference type="HAMAP" id="MF_01201">
    <property type="entry name" value="Ala_racemase"/>
    <property type="match status" value="1"/>
</dbReference>
<dbReference type="InterPro" id="IPR011079">
    <property type="entry name" value="Ala_racemase_C"/>
</dbReference>
<dbReference type="SUPFAM" id="SSF51419">
    <property type="entry name" value="PLP-binding barrel"/>
    <property type="match status" value="1"/>
</dbReference>
<evidence type="ECO:0000313" key="8">
    <source>
        <dbReference type="EMBL" id="SIO02370.1"/>
    </source>
</evidence>
<dbReference type="SUPFAM" id="SSF50621">
    <property type="entry name" value="Alanine racemase C-terminal domain-like"/>
    <property type="match status" value="1"/>
</dbReference>
<keyword evidence="3 4" id="KW-0413">Isomerase</keyword>
<dbReference type="InterPro" id="IPR009006">
    <property type="entry name" value="Ala_racemase/Decarboxylase_C"/>
</dbReference>
<dbReference type="CDD" id="cd00430">
    <property type="entry name" value="PLPDE_III_AR"/>
    <property type="match status" value="1"/>
</dbReference>
<dbReference type="GO" id="GO:0005829">
    <property type="term" value="C:cytosol"/>
    <property type="evidence" value="ECO:0007669"/>
    <property type="project" value="TreeGrafter"/>
</dbReference>
<evidence type="ECO:0000256" key="2">
    <source>
        <dbReference type="ARBA" id="ARBA00022898"/>
    </source>
</evidence>
<dbReference type="GO" id="GO:0030170">
    <property type="term" value="F:pyridoxal phosphate binding"/>
    <property type="evidence" value="ECO:0007669"/>
    <property type="project" value="UniProtKB-UniRule"/>
</dbReference>
<feature type="binding site" evidence="4 6">
    <location>
        <position position="136"/>
    </location>
    <ligand>
        <name>substrate</name>
    </ligand>
</feature>
<name>A0A1N6G4E6_9BACT</name>
<comment type="catalytic activity">
    <reaction evidence="4">
        <text>L-alanine = D-alanine</text>
        <dbReference type="Rhea" id="RHEA:20249"/>
        <dbReference type="ChEBI" id="CHEBI:57416"/>
        <dbReference type="ChEBI" id="CHEBI:57972"/>
        <dbReference type="EC" id="5.1.1.1"/>
    </reaction>
</comment>
<dbReference type="GO" id="GO:0008784">
    <property type="term" value="F:alanine racemase activity"/>
    <property type="evidence" value="ECO:0007669"/>
    <property type="project" value="UniProtKB-UniRule"/>
</dbReference>
<dbReference type="OrthoDB" id="9801978at2"/>
<dbReference type="SMART" id="SM01005">
    <property type="entry name" value="Ala_racemase_C"/>
    <property type="match status" value="1"/>
</dbReference>
<dbReference type="PANTHER" id="PTHR30511:SF0">
    <property type="entry name" value="ALANINE RACEMASE, CATABOLIC-RELATED"/>
    <property type="match status" value="1"/>
</dbReference>
<comment type="similarity">
    <text evidence="4">Belongs to the alanine racemase family.</text>
</comment>
<evidence type="ECO:0000256" key="3">
    <source>
        <dbReference type="ARBA" id="ARBA00023235"/>
    </source>
</evidence>
<dbReference type="Pfam" id="PF00842">
    <property type="entry name" value="Ala_racemase_C"/>
    <property type="match status" value="1"/>
</dbReference>
<sequence>MVRHSSRIELSQSSLTNNINFIRKKVGDGVRISSVVKANAYGHGIRSFVKMAEKAGVGHFATASAFEAEEVLEAKSEVSDVMIMGILYDEDIEWAIRNEIEFYVFNYERLPLVLELARKVGKQAKVHIEVETGANRTGMTKKEFAPTLSFLKKHPEEIAFKGLCTHFGGAENFSNLFKINAQHERFKGFLKQCQQKKIIPEIRHIACSAAALAYKDTVYDMVRIGVAQYGFWPSPDIYYSHLQEIGKQSDGALKRIFTWKTDVMDVRDVEAGEFIGYGTSYQASQNMKVAVMPLGYSNGYPRAQSNRGHVLIKGKKAQIVGLINMNLFMVDVSHIPDVQVGDEVVLVGRQNNNTINISSFTQVTQLLNNEMLSRLPSAIPRKIVK</sequence>
<dbReference type="Proteomes" id="UP000185221">
    <property type="component" value="Unassembled WGS sequence"/>
</dbReference>
<evidence type="ECO:0000256" key="4">
    <source>
        <dbReference type="HAMAP-Rule" id="MF_01201"/>
    </source>
</evidence>
<protein>
    <recommendedName>
        <fullName evidence="4">Alanine racemase</fullName>
        <ecNumber evidence="4">5.1.1.1</ecNumber>
    </recommendedName>
</protein>
<evidence type="ECO:0000256" key="5">
    <source>
        <dbReference type="PIRSR" id="PIRSR600821-50"/>
    </source>
</evidence>
<comment type="function">
    <text evidence="4">Catalyzes the interconversion of L-alanine and D-alanine. May also act on other amino acids.</text>
</comment>
<proteinExistence type="inferred from homology"/>
<comment type="cofactor">
    <cofactor evidence="1 4 5">
        <name>pyridoxal 5'-phosphate</name>
        <dbReference type="ChEBI" id="CHEBI:597326"/>
    </cofactor>
</comment>
<dbReference type="EC" id="5.1.1.1" evidence="4"/>
<dbReference type="InterPro" id="IPR029066">
    <property type="entry name" value="PLP-binding_barrel"/>
</dbReference>
<dbReference type="PANTHER" id="PTHR30511">
    <property type="entry name" value="ALANINE RACEMASE"/>
    <property type="match status" value="1"/>
</dbReference>
<feature type="modified residue" description="N6-(pyridoxal phosphate)lysine" evidence="4 5">
    <location>
        <position position="37"/>
    </location>
</feature>
<feature type="active site" description="Proton acceptor; specific for D-alanine" evidence="4">
    <location>
        <position position="37"/>
    </location>
</feature>